<dbReference type="Proteomes" id="UP000602905">
    <property type="component" value="Unassembled WGS sequence"/>
</dbReference>
<reference evidence="7" key="1">
    <citation type="submission" date="2020-09" db="EMBL/GenBank/DDBJ databases">
        <title>Comparative genome analyses of four rice-infecting Rhizoctonia solani isolates reveal extensive enrichment of homogalacturonan modification genes.</title>
        <authorList>
            <person name="Lee D.-Y."/>
            <person name="Jeon J."/>
            <person name="Kim K.-T."/>
            <person name="Cheong K."/>
            <person name="Song H."/>
            <person name="Choi G."/>
            <person name="Ko J."/>
            <person name="Opiyo S.O."/>
            <person name="Zuo S."/>
            <person name="Madhav S."/>
            <person name="Lee Y.-H."/>
            <person name="Wang G.-L."/>
        </authorList>
    </citation>
    <scope>NUCLEOTIDE SEQUENCE</scope>
    <source>
        <strain evidence="7">AG1-IA WGL</strain>
    </source>
</reference>
<evidence type="ECO:0000256" key="3">
    <source>
        <dbReference type="ARBA" id="ARBA00022989"/>
    </source>
</evidence>
<feature type="compositionally biased region" description="Basic and acidic residues" evidence="5">
    <location>
        <begin position="866"/>
        <end position="882"/>
    </location>
</feature>
<dbReference type="InterPro" id="IPR007941">
    <property type="entry name" value="DUF726"/>
</dbReference>
<dbReference type="Pfam" id="PF05277">
    <property type="entry name" value="DUF726"/>
    <property type="match status" value="2"/>
</dbReference>
<feature type="region of interest" description="Disordered" evidence="5">
    <location>
        <begin position="292"/>
        <end position="317"/>
    </location>
</feature>
<keyword evidence="4 6" id="KW-0472">Membrane</keyword>
<feature type="transmembrane region" description="Helical" evidence="6">
    <location>
        <begin position="959"/>
        <end position="979"/>
    </location>
</feature>
<dbReference type="GO" id="GO:0016020">
    <property type="term" value="C:membrane"/>
    <property type="evidence" value="ECO:0007669"/>
    <property type="project" value="UniProtKB-SubCell"/>
</dbReference>
<organism evidence="7 8">
    <name type="scientific">Rhizoctonia solani</name>
    <dbReference type="NCBI Taxonomy" id="456999"/>
    <lineage>
        <taxon>Eukaryota</taxon>
        <taxon>Fungi</taxon>
        <taxon>Dikarya</taxon>
        <taxon>Basidiomycota</taxon>
        <taxon>Agaricomycotina</taxon>
        <taxon>Agaricomycetes</taxon>
        <taxon>Cantharellales</taxon>
        <taxon>Ceratobasidiaceae</taxon>
        <taxon>Rhizoctonia</taxon>
    </lineage>
</organism>
<feature type="region of interest" description="Disordered" evidence="5">
    <location>
        <begin position="862"/>
        <end position="882"/>
    </location>
</feature>
<name>A0A8H7HJ84_9AGAM</name>
<evidence type="ECO:0000313" key="7">
    <source>
        <dbReference type="EMBL" id="KAF8688561.1"/>
    </source>
</evidence>
<feature type="transmembrane region" description="Helical" evidence="6">
    <location>
        <begin position="227"/>
        <end position="251"/>
    </location>
</feature>
<evidence type="ECO:0000256" key="1">
    <source>
        <dbReference type="ARBA" id="ARBA00004141"/>
    </source>
</evidence>
<sequence>MSKSQAKDVLLEGLRFTVAVVAKAAIANPPDHLRAPPLSSDEEPGEAAEWWSRIGQVWLQGVYAHLNIDYRILPLEPSVMDARSLAGPISNNDYHKIASALLTASILPSTQVKAESGTRLSDTETSEAVPRAFGYTAASRAFLARTLGLLLIPTSILLEVEESLGRGLFRELKETEMKEKSEAARREQEHGWGGKWARWAATGGGVIFGGVAIGLTGGLAAPVLLPFIPFLSASSAPIVLGYLFGIAGGGLTGSRVRKRWGGVERFEFEQIAGSNQDSADSQKVTYAVYRRKGPTSSNNVPSPGDKQESQEGKPIPPSLVTTICIPGIVVSSEDEGLCAYKDALATTLAKPTRDVFVLKHSPDVMLTTGQTINAWVTDKLLTHAGKEVLARTAFNAVLAAVSLPMTIYSAAGLALDNHWIRASDKARKAGSLLSEVLKEKVQGERPVTMASVGSSLGALALFRALTLLAESDEIKEPLIDSVFLIYLPQVVSSQEWDKVRKIVGRRIVNVHNSKDFVLASVGRLHEVVSGAGFGGMAGLNAVNVHGVEDIDMSEIVGGRFDINNNMTKILEILHLQTKDVLPDELRFTIAVVCKAAIVNPPDDLRVPAQGSSEELGDVVDWWQRGGRIWLQDVCAHLDIDHQILPPEPSVLDAESLTGPISHNDYHSITSALLTATILPSPKAKEEANKHLTTTKSSGTVARAFGYTAASRAFLAQTLELLSIPMKVLLEVEKDLGRDLFEELKEAEMKEKSEAARKEQENGWGGKWGRWAATGGGVILGGVAIGLTGGLAAPALLPLLPFLSASTAPIVLGSLFGVAGGGLAGNRVRKRWGGVERFEFEQIAGGHHESVAHESVSYTVYQHKGHSPKEREVTTKDKDDERGAKSALPSLVATICVPGVTVGSEDEGLYAYKDALATIFAKPTRDVFVLKHSPDVMLSTGETLNTWIRNKILTKAGKEVLARTAFNAVMTAVSLPLAIYSTTGLALDNDWIRACDKAKKAGNLLSEVLKEKVQGERPITMIGSSLGALALFKALTLLADSEELKEPLIDSVFFISLPQVVSPREWAKVRRVVGRRVVNVYSSRDLVLASVGRLHEVFSGAGFGGMAGLNAVNAHGVEDIDMSEIVGGHLDINSNMTKVLEVVGVNKHGDRTAKLENIDHLLSRPPASLPRGKSYRLWFFALGLGPQALGHRDVVSTDGS</sequence>
<feature type="non-terminal residue" evidence="7">
    <location>
        <position position="1199"/>
    </location>
</feature>
<evidence type="ECO:0000313" key="8">
    <source>
        <dbReference type="Proteomes" id="UP000602905"/>
    </source>
</evidence>
<evidence type="ECO:0000256" key="4">
    <source>
        <dbReference type="ARBA" id="ARBA00023136"/>
    </source>
</evidence>
<comment type="subcellular location">
    <subcellularLocation>
        <location evidence="1">Membrane</location>
        <topology evidence="1">Multi-pass membrane protein</topology>
    </subcellularLocation>
</comment>
<dbReference type="PANTHER" id="PTHR17920">
    <property type="entry name" value="TRANSMEMBRANE AND COILED-COIL DOMAIN-CONTAINING PROTEIN 4 TMCO4"/>
    <property type="match status" value="1"/>
</dbReference>
<protein>
    <submittedName>
        <fullName evidence="7">Uncharacterized protein</fullName>
    </submittedName>
</protein>
<accession>A0A8H7HJ84</accession>
<feature type="transmembrane region" description="Helical" evidence="6">
    <location>
        <begin position="770"/>
        <end position="792"/>
    </location>
</feature>
<dbReference type="EMBL" id="JACYCD010000692">
    <property type="protein sequence ID" value="KAF8688561.1"/>
    <property type="molecule type" value="Genomic_DNA"/>
</dbReference>
<comment type="caution">
    <text evidence="7">The sequence shown here is derived from an EMBL/GenBank/DDBJ whole genome shotgun (WGS) entry which is preliminary data.</text>
</comment>
<evidence type="ECO:0000256" key="6">
    <source>
        <dbReference type="SAM" id="Phobius"/>
    </source>
</evidence>
<dbReference type="PANTHER" id="PTHR17920:SF23">
    <property type="entry name" value="DUF726-DOMAIN-CONTAINING PROTEIN"/>
    <property type="match status" value="1"/>
</dbReference>
<gene>
    <name evidence="7" type="ORF">RHS03_09686</name>
</gene>
<evidence type="ECO:0000256" key="2">
    <source>
        <dbReference type="ARBA" id="ARBA00022692"/>
    </source>
</evidence>
<dbReference type="OrthoDB" id="277931at2759"/>
<keyword evidence="2 6" id="KW-0812">Transmembrane</keyword>
<feature type="transmembrane region" description="Helical" evidence="6">
    <location>
        <begin position="798"/>
        <end position="823"/>
    </location>
</feature>
<proteinExistence type="predicted"/>
<feature type="transmembrane region" description="Helical" evidence="6">
    <location>
        <begin position="196"/>
        <end position="221"/>
    </location>
</feature>
<dbReference type="AlphaFoldDB" id="A0A8H7HJ84"/>
<evidence type="ECO:0000256" key="5">
    <source>
        <dbReference type="SAM" id="MobiDB-lite"/>
    </source>
</evidence>
<keyword evidence="3 6" id="KW-1133">Transmembrane helix</keyword>